<dbReference type="PANTHER" id="PTHR30438:SF2">
    <property type="entry name" value="MEMBRANE PROTEIN"/>
    <property type="match status" value="1"/>
</dbReference>
<dbReference type="FunFam" id="1.10.287.470:FF:000007">
    <property type="entry name" value="HlyD family efflux transporter periplasmic adaptor subunit"/>
    <property type="match status" value="1"/>
</dbReference>
<dbReference type="GO" id="GO:0005886">
    <property type="term" value="C:plasma membrane"/>
    <property type="evidence" value="ECO:0007669"/>
    <property type="project" value="TreeGrafter"/>
</dbReference>
<dbReference type="Proteomes" id="UP000254938">
    <property type="component" value="Unassembled WGS sequence"/>
</dbReference>
<proteinExistence type="predicted"/>
<gene>
    <name evidence="3" type="primary">macA_1</name>
    <name evidence="3" type="ORF">NCTC9140_01566</name>
</gene>
<dbReference type="EMBL" id="UGKQ01000007">
    <property type="protein sequence ID" value="STS79872.1"/>
    <property type="molecule type" value="Genomic_DNA"/>
</dbReference>
<dbReference type="SUPFAM" id="SSF111369">
    <property type="entry name" value="HlyD-like secretion proteins"/>
    <property type="match status" value="1"/>
</dbReference>
<reference evidence="3 4" key="1">
    <citation type="submission" date="2018-06" db="EMBL/GenBank/DDBJ databases">
        <authorList>
            <consortium name="Pathogen Informatics"/>
            <person name="Doyle S."/>
        </authorList>
    </citation>
    <scope>NUCLEOTIDE SEQUENCE [LARGE SCALE GENOMIC DNA]</scope>
    <source>
        <strain evidence="3 4">NCTC9140</strain>
    </source>
</reference>
<dbReference type="AlphaFoldDB" id="A0A377TJR2"/>
<keyword evidence="2" id="KW-1133">Transmembrane helix</keyword>
<organism evidence="3 4">
    <name type="scientific">Klebsiella pneumoniae</name>
    <dbReference type="NCBI Taxonomy" id="573"/>
    <lineage>
        <taxon>Bacteria</taxon>
        <taxon>Pseudomonadati</taxon>
        <taxon>Pseudomonadota</taxon>
        <taxon>Gammaproteobacteria</taxon>
        <taxon>Enterobacterales</taxon>
        <taxon>Enterobacteriaceae</taxon>
        <taxon>Klebsiella/Raoultella group</taxon>
        <taxon>Klebsiella</taxon>
        <taxon>Klebsiella pneumoniae complex</taxon>
    </lineage>
</organism>
<accession>A0A377TJR2</accession>
<name>A0A377TJR2_KLEPN</name>
<protein>
    <submittedName>
        <fullName evidence="3">Membrane fusion protein family auxiliary transport protein</fullName>
    </submittedName>
</protein>
<dbReference type="GO" id="GO:0055085">
    <property type="term" value="P:transmembrane transport"/>
    <property type="evidence" value="ECO:0007669"/>
    <property type="project" value="InterPro"/>
</dbReference>
<dbReference type="Gene3D" id="1.10.287.470">
    <property type="entry name" value="Helix hairpin bin"/>
    <property type="match status" value="2"/>
</dbReference>
<evidence type="ECO:0000256" key="1">
    <source>
        <dbReference type="SAM" id="MobiDB-lite"/>
    </source>
</evidence>
<evidence type="ECO:0000313" key="4">
    <source>
        <dbReference type="Proteomes" id="UP000254938"/>
    </source>
</evidence>
<dbReference type="PRINTS" id="PR01490">
    <property type="entry name" value="RTXTOXIND"/>
</dbReference>
<dbReference type="FunFam" id="1.10.287.470:FF:000008">
    <property type="entry name" value="HlyD family efflux transporter periplasmic adaptor subunit"/>
    <property type="match status" value="1"/>
</dbReference>
<dbReference type="Gene3D" id="2.40.30.170">
    <property type="match status" value="1"/>
</dbReference>
<dbReference type="FunFam" id="2.40.30.170:FF:000013">
    <property type="entry name" value="Glycoside hydrolase family 43"/>
    <property type="match status" value="1"/>
</dbReference>
<feature type="region of interest" description="Disordered" evidence="1">
    <location>
        <begin position="253"/>
        <end position="277"/>
    </location>
</feature>
<keyword evidence="2" id="KW-0812">Transmembrane</keyword>
<keyword evidence="2" id="KW-0472">Membrane</keyword>
<dbReference type="PANTHER" id="PTHR30438">
    <property type="entry name" value="36 KDA ANTIGEN-RELATED"/>
    <property type="match status" value="1"/>
</dbReference>
<feature type="transmembrane region" description="Helical" evidence="2">
    <location>
        <begin position="130"/>
        <end position="150"/>
    </location>
</feature>
<feature type="region of interest" description="Disordered" evidence="1">
    <location>
        <begin position="93"/>
        <end position="118"/>
    </location>
</feature>
<feature type="compositionally biased region" description="Polar residues" evidence="1">
    <location>
        <begin position="262"/>
        <end position="275"/>
    </location>
</feature>
<evidence type="ECO:0000256" key="2">
    <source>
        <dbReference type="SAM" id="Phobius"/>
    </source>
</evidence>
<sequence>MPGAESYRSYRGQPDNKTGALFRGFILTVGISVNAPTRPCTSYGQHRHECYYRDDGSSHYACFIKARIADDDHISSPAIGCASTRQSAASAALPPLFRPSQEGRSARRRKHAHHSAQGIKRVAYGQNKETLGRVFVGLLVVLAAAAWWLLRPPGLPAGFASSNGRIEATEVDIASKIAGRIDTILVKEGQFVHQGEVLARMDTRVLNEQRLEAAAQIKEAESAVLAARALLDQRQSEMRASEAVVKQRQAELDSTAKRHVRSNTLSQRGAVSAQQLDDDRAAAESARAALESAKAQVSAARAAIEAARTSIIQAQTRVEASQATERRILADIDDSELKAPRDGRIQYRVAEPGEVLAAGGRVLNMVDLADVYMTFFLPTEQAGLLALGSEARLVLDAAPDLVIPANISFVASVAQFTPKTVETSDERLKLMFRVKARIPPELLAQHLEYVKTGLPGMAYVRLDKQQPWPEALAVRLPQ</sequence>
<dbReference type="FunFam" id="2.40.50.100:FF:000039">
    <property type="entry name" value="HlyD family efflux transporter periplasmic adaptor subunit"/>
    <property type="match status" value="1"/>
</dbReference>
<dbReference type="Gene3D" id="2.40.50.100">
    <property type="match status" value="1"/>
</dbReference>
<evidence type="ECO:0000313" key="3">
    <source>
        <dbReference type="EMBL" id="STS79872.1"/>
    </source>
</evidence>